<evidence type="ECO:0000313" key="2">
    <source>
        <dbReference type="Proteomes" id="UP000033101"/>
    </source>
</evidence>
<keyword evidence="2" id="KW-1185">Reference proteome</keyword>
<accession>A0A0E3WU00</accession>
<gene>
    <name evidence="1" type="ORF">MSHOH_2137</name>
</gene>
<proteinExistence type="predicted"/>
<dbReference type="PATRIC" id="fig|1434110.4.peg.2717"/>
<organism evidence="1 2">
    <name type="scientific">Methanosarcina horonobensis HB-1 = JCM 15518</name>
    <dbReference type="NCBI Taxonomy" id="1434110"/>
    <lineage>
        <taxon>Archaea</taxon>
        <taxon>Methanobacteriati</taxon>
        <taxon>Methanobacteriota</taxon>
        <taxon>Stenosarchaea group</taxon>
        <taxon>Methanomicrobia</taxon>
        <taxon>Methanosarcinales</taxon>
        <taxon>Methanosarcinaceae</taxon>
        <taxon>Methanosarcina</taxon>
    </lineage>
</organism>
<name>A0A0E3WU00_9EURY</name>
<sequence length="131" mass="14879">MNFNTFKKLFISFVLFSALIISTVSGQPVICPGKNVSTCYDFAVSFQSENPGWGIVSLSTNQQFRGVSHIVNYQVEGDTLVIHDGMYLADYEIPNYQDESGFFHFWINETPIRYYDTLSDNRNILVQGVEA</sequence>
<dbReference type="EMBL" id="CP009516">
    <property type="protein sequence ID" value="AKB78620.1"/>
    <property type="molecule type" value="Genomic_DNA"/>
</dbReference>
<dbReference type="AlphaFoldDB" id="A0A0E3WU00"/>
<dbReference type="RefSeq" id="WP_048139725.1">
    <property type="nucleotide sequence ID" value="NZ_CP009516.1"/>
</dbReference>
<protein>
    <submittedName>
        <fullName evidence="1">Uncharacterized protein</fullName>
    </submittedName>
</protein>
<dbReference type="Proteomes" id="UP000033101">
    <property type="component" value="Chromosome"/>
</dbReference>
<evidence type="ECO:0000313" key="1">
    <source>
        <dbReference type="EMBL" id="AKB78620.1"/>
    </source>
</evidence>
<dbReference type="KEGG" id="mhor:MSHOH_2137"/>
<dbReference type="STRING" id="1434110.MSHOH_2137"/>
<dbReference type="HOGENOM" id="CLU_1922804_0_0_2"/>
<reference evidence="1 2" key="1">
    <citation type="submission" date="2014-07" db="EMBL/GenBank/DDBJ databases">
        <title>Methanogenic archaea and the global carbon cycle.</title>
        <authorList>
            <person name="Henriksen J.R."/>
            <person name="Luke J."/>
            <person name="Reinhart S."/>
            <person name="Benedict M.N."/>
            <person name="Youngblut N.D."/>
            <person name="Metcalf M.E."/>
            <person name="Whitaker R.J."/>
            <person name="Metcalf W.W."/>
        </authorList>
    </citation>
    <scope>NUCLEOTIDE SEQUENCE [LARGE SCALE GENOMIC DNA]</scope>
    <source>
        <strain evidence="1 2">HB-1</strain>
    </source>
</reference>
<dbReference type="GeneID" id="24831379"/>